<evidence type="ECO:0000256" key="1">
    <source>
        <dbReference type="ARBA" id="ARBA00004202"/>
    </source>
</evidence>
<evidence type="ECO:0000259" key="11">
    <source>
        <dbReference type="PROSITE" id="PS50893"/>
    </source>
</evidence>
<keyword evidence="5" id="KW-0677">Repeat</keyword>
<keyword evidence="4" id="KW-0762">Sugar transport</keyword>
<sequence length="524" mass="56568">MTVANANDITPHADSTTPQTGRTGRALRHDVTPVVRLEGIGKSFGPVRANHDITLDIVPGRIKALLGENGAGKSTLMSILSGRLAQDTGIIHVDGEAVRFRSPKDALKAGIGMVYQHFMLVDSMTVAENVLLGQSGAWLSPAHMSRVVAELAARYGLDIDPAARVCDLSMGERQRVEILKLLYRDSRVLILDEPTAVLTPGETEQLFEALHRMAENGKAIVFISHKMQEVLALADEIAILRRGEVVDEFHESEVPGEAELANRMVGREVILEVAAEPLEPGDRVLHVDGLAGDGLKGLSFEVRRGEVFAIAGVAGNGQRELVECVTGLRRPAEGEVELLGIPWRQFFTKAPRQGGLAYIPEDRQGLATCLSLDLVDNFLLTARGCFTRGPFLDRKSADAAARDILAEYNVQPGRAEAPARSLSGGNLQKLVVGREFYRKPSLIVAENPTQGLDIAATEEVWARLLEARSHAGVLLVSGDLNEVLALADRVAVMYRGCFIGLLDRSDTDKVDAIGLMMAGVSCEG</sequence>
<dbReference type="PROSITE" id="PS00211">
    <property type="entry name" value="ABC_TRANSPORTER_1"/>
    <property type="match status" value="1"/>
</dbReference>
<organism evidence="12 13">
    <name type="scientific">Nitratidesulfovibrio vulgaris (strain DP4)</name>
    <name type="common">Desulfovibrio vulgaris</name>
    <dbReference type="NCBI Taxonomy" id="391774"/>
    <lineage>
        <taxon>Bacteria</taxon>
        <taxon>Pseudomonadati</taxon>
        <taxon>Thermodesulfobacteriota</taxon>
        <taxon>Desulfovibrionia</taxon>
        <taxon>Desulfovibrionales</taxon>
        <taxon>Desulfovibrionaceae</taxon>
        <taxon>Nitratidesulfovibrio</taxon>
    </lineage>
</organism>
<evidence type="ECO:0000256" key="10">
    <source>
        <dbReference type="SAM" id="MobiDB-lite"/>
    </source>
</evidence>
<dbReference type="CDD" id="cd03216">
    <property type="entry name" value="ABC_Carb_Monos_I"/>
    <property type="match status" value="1"/>
</dbReference>
<comment type="subcellular location">
    <subcellularLocation>
        <location evidence="1">Cell membrane</location>
        <topology evidence="1">Peripheral membrane protein</topology>
    </subcellularLocation>
</comment>
<dbReference type="InterPro" id="IPR017871">
    <property type="entry name" value="ABC_transporter-like_CS"/>
</dbReference>
<dbReference type="GO" id="GO:0016887">
    <property type="term" value="F:ATP hydrolysis activity"/>
    <property type="evidence" value="ECO:0007669"/>
    <property type="project" value="InterPro"/>
</dbReference>
<dbReference type="GO" id="GO:0005524">
    <property type="term" value="F:ATP binding"/>
    <property type="evidence" value="ECO:0007669"/>
    <property type="project" value="UniProtKB-KW"/>
</dbReference>
<dbReference type="GO" id="GO:0005886">
    <property type="term" value="C:plasma membrane"/>
    <property type="evidence" value="ECO:0007669"/>
    <property type="project" value="UniProtKB-SubCell"/>
</dbReference>
<dbReference type="HOGENOM" id="CLU_000604_92_0_7"/>
<evidence type="ECO:0000256" key="6">
    <source>
        <dbReference type="ARBA" id="ARBA00022741"/>
    </source>
</evidence>
<dbReference type="EMBL" id="CP000527">
    <property type="protein sequence ID" value="ABM28940.1"/>
    <property type="molecule type" value="Genomic_DNA"/>
</dbReference>
<dbReference type="InterPro" id="IPR027417">
    <property type="entry name" value="P-loop_NTPase"/>
</dbReference>
<evidence type="ECO:0000313" key="13">
    <source>
        <dbReference type="Proteomes" id="UP000009173"/>
    </source>
</evidence>
<evidence type="ECO:0000256" key="5">
    <source>
        <dbReference type="ARBA" id="ARBA00022737"/>
    </source>
</evidence>
<dbReference type="PROSITE" id="PS50893">
    <property type="entry name" value="ABC_TRANSPORTER_2"/>
    <property type="match status" value="2"/>
</dbReference>
<dbReference type="KEGG" id="dvl:Dvul_1924"/>
<evidence type="ECO:0000256" key="3">
    <source>
        <dbReference type="ARBA" id="ARBA00022475"/>
    </source>
</evidence>
<dbReference type="InterPro" id="IPR003439">
    <property type="entry name" value="ABC_transporter-like_ATP-bd"/>
</dbReference>
<evidence type="ECO:0000256" key="4">
    <source>
        <dbReference type="ARBA" id="ARBA00022597"/>
    </source>
</evidence>
<evidence type="ECO:0000256" key="9">
    <source>
        <dbReference type="ARBA" id="ARBA00023136"/>
    </source>
</evidence>
<dbReference type="PANTHER" id="PTHR43790:SF9">
    <property type="entry name" value="GALACTOFURANOSE TRANSPORTER ATP-BINDING PROTEIN YTFR"/>
    <property type="match status" value="1"/>
</dbReference>
<dbReference type="AlphaFoldDB" id="A0A0H3A9G0"/>
<feature type="domain" description="ABC transporter" evidence="11">
    <location>
        <begin position="35"/>
        <end position="267"/>
    </location>
</feature>
<reference evidence="13" key="1">
    <citation type="journal article" date="2009" name="Environ. Microbiol.">
        <title>Contribution of mobile genetic elements to Desulfovibrio vulgaris genome plasticity.</title>
        <authorList>
            <person name="Walker C.B."/>
            <person name="Stolyar S."/>
            <person name="Chivian D."/>
            <person name="Pinel N."/>
            <person name="Gabster J.A."/>
            <person name="Dehal P.S."/>
            <person name="He Z."/>
            <person name="Yang Z.K."/>
            <person name="Yen H.C."/>
            <person name="Zhou J."/>
            <person name="Wall J.D."/>
            <person name="Hazen T.C."/>
            <person name="Arkin A.P."/>
            <person name="Stahl D.A."/>
        </authorList>
    </citation>
    <scope>NUCLEOTIDE SEQUENCE [LARGE SCALE GENOMIC DNA]</scope>
    <source>
        <strain evidence="13">DP4</strain>
    </source>
</reference>
<dbReference type="Gene3D" id="3.40.50.300">
    <property type="entry name" value="P-loop containing nucleotide triphosphate hydrolases"/>
    <property type="match status" value="2"/>
</dbReference>
<dbReference type="PANTHER" id="PTHR43790">
    <property type="entry name" value="CARBOHYDRATE TRANSPORT ATP-BINDING PROTEIN MG119-RELATED"/>
    <property type="match status" value="1"/>
</dbReference>
<dbReference type="CDD" id="cd03215">
    <property type="entry name" value="ABC_Carb_Monos_II"/>
    <property type="match status" value="1"/>
</dbReference>
<evidence type="ECO:0000256" key="8">
    <source>
        <dbReference type="ARBA" id="ARBA00022967"/>
    </source>
</evidence>
<dbReference type="Proteomes" id="UP000009173">
    <property type="component" value="Chromosome"/>
</dbReference>
<dbReference type="RefSeq" id="WP_011792547.1">
    <property type="nucleotide sequence ID" value="NC_008751.1"/>
</dbReference>
<feature type="compositionally biased region" description="Polar residues" evidence="10">
    <location>
        <begin position="1"/>
        <end position="22"/>
    </location>
</feature>
<dbReference type="InterPro" id="IPR003593">
    <property type="entry name" value="AAA+_ATPase"/>
</dbReference>
<protein>
    <submittedName>
        <fullName evidence="12">Nucleoside ABC transporter ATP-binding protein</fullName>
    </submittedName>
</protein>
<proteinExistence type="predicted"/>
<evidence type="ECO:0000256" key="7">
    <source>
        <dbReference type="ARBA" id="ARBA00022840"/>
    </source>
</evidence>
<keyword evidence="9" id="KW-0472">Membrane</keyword>
<feature type="domain" description="ABC transporter" evidence="11">
    <location>
        <begin position="278"/>
        <end position="520"/>
    </location>
</feature>
<evidence type="ECO:0000313" key="12">
    <source>
        <dbReference type="EMBL" id="ABM28940.1"/>
    </source>
</evidence>
<accession>A0A0H3A9G0</accession>
<keyword evidence="6" id="KW-0547">Nucleotide-binding</keyword>
<keyword evidence="3" id="KW-1003">Cell membrane</keyword>
<keyword evidence="2" id="KW-0813">Transport</keyword>
<name>A0A0H3A9G0_NITV4</name>
<dbReference type="SMART" id="SM00382">
    <property type="entry name" value="AAA"/>
    <property type="match status" value="1"/>
</dbReference>
<gene>
    <name evidence="12" type="ordered locus">Dvul_1924</name>
</gene>
<evidence type="ECO:0000256" key="2">
    <source>
        <dbReference type="ARBA" id="ARBA00022448"/>
    </source>
</evidence>
<dbReference type="InterPro" id="IPR050107">
    <property type="entry name" value="ABC_carbohydrate_import_ATPase"/>
</dbReference>
<dbReference type="Pfam" id="PF00005">
    <property type="entry name" value="ABC_tran"/>
    <property type="match status" value="2"/>
</dbReference>
<dbReference type="SUPFAM" id="SSF52540">
    <property type="entry name" value="P-loop containing nucleoside triphosphate hydrolases"/>
    <property type="match status" value="2"/>
</dbReference>
<keyword evidence="7 12" id="KW-0067">ATP-binding</keyword>
<dbReference type="FunFam" id="3.40.50.300:FF:000127">
    <property type="entry name" value="Ribose import ATP-binding protein RbsA"/>
    <property type="match status" value="1"/>
</dbReference>
<keyword evidence="8" id="KW-1278">Translocase</keyword>
<feature type="region of interest" description="Disordered" evidence="10">
    <location>
        <begin position="1"/>
        <end position="25"/>
    </location>
</feature>